<accession>A0ABW7Z499</accession>
<gene>
    <name evidence="2" type="ORF">ACIBG2_36760</name>
</gene>
<dbReference type="InterPro" id="IPR016040">
    <property type="entry name" value="NAD(P)-bd_dom"/>
</dbReference>
<dbReference type="Pfam" id="PF13460">
    <property type="entry name" value="NAD_binding_10"/>
    <property type="match status" value="1"/>
</dbReference>
<dbReference type="PANTHER" id="PTHR15020:SF50">
    <property type="entry name" value="UPF0659 PROTEIN YMR090W"/>
    <property type="match status" value="1"/>
</dbReference>
<protein>
    <submittedName>
        <fullName evidence="2">NAD(P)H-binding protein</fullName>
    </submittedName>
</protein>
<dbReference type="SUPFAM" id="SSF51735">
    <property type="entry name" value="NAD(P)-binding Rossmann-fold domains"/>
    <property type="match status" value="1"/>
</dbReference>
<comment type="caution">
    <text evidence="2">The sequence shown here is derived from an EMBL/GenBank/DDBJ whole genome shotgun (WGS) entry which is preliminary data.</text>
</comment>
<dbReference type="Gene3D" id="3.40.50.720">
    <property type="entry name" value="NAD(P)-binding Rossmann-like Domain"/>
    <property type="match status" value="1"/>
</dbReference>
<dbReference type="InterPro" id="IPR036291">
    <property type="entry name" value="NAD(P)-bd_dom_sf"/>
</dbReference>
<reference evidence="2 3" key="1">
    <citation type="submission" date="2024-10" db="EMBL/GenBank/DDBJ databases">
        <title>The Natural Products Discovery Center: Release of the First 8490 Sequenced Strains for Exploring Actinobacteria Biosynthetic Diversity.</title>
        <authorList>
            <person name="Kalkreuter E."/>
            <person name="Kautsar S.A."/>
            <person name="Yang D."/>
            <person name="Bader C.D."/>
            <person name="Teijaro C.N."/>
            <person name="Fluegel L."/>
            <person name="Davis C.M."/>
            <person name="Simpson J.R."/>
            <person name="Lauterbach L."/>
            <person name="Steele A.D."/>
            <person name="Gui C."/>
            <person name="Meng S."/>
            <person name="Li G."/>
            <person name="Viehrig K."/>
            <person name="Ye F."/>
            <person name="Su P."/>
            <person name="Kiefer A.F."/>
            <person name="Nichols A."/>
            <person name="Cepeda A.J."/>
            <person name="Yan W."/>
            <person name="Fan B."/>
            <person name="Jiang Y."/>
            <person name="Adhikari A."/>
            <person name="Zheng C.-J."/>
            <person name="Schuster L."/>
            <person name="Cowan T.M."/>
            <person name="Smanski M.J."/>
            <person name="Chevrette M.G."/>
            <person name="De Carvalho L.P.S."/>
            <person name="Shen B."/>
        </authorList>
    </citation>
    <scope>NUCLEOTIDE SEQUENCE [LARGE SCALE GENOMIC DNA]</scope>
    <source>
        <strain evidence="2 3">NPDC050545</strain>
    </source>
</reference>
<dbReference type="RefSeq" id="WP_397088684.1">
    <property type="nucleotide sequence ID" value="NZ_JBITGY010000011.1"/>
</dbReference>
<dbReference type="EMBL" id="JBITGY010000011">
    <property type="protein sequence ID" value="MFI6502980.1"/>
    <property type="molecule type" value="Genomic_DNA"/>
</dbReference>
<dbReference type="Proteomes" id="UP001612741">
    <property type="component" value="Unassembled WGS sequence"/>
</dbReference>
<feature type="domain" description="NAD(P)-binding" evidence="1">
    <location>
        <begin position="8"/>
        <end position="183"/>
    </location>
</feature>
<sequence>MSKVVVLGASGRIARHAAGMLAEAGHELTLLVRDPDALEAVPPGARAVQGDVLIPEQLAAAAEGHDVVYADQVDEQARRIIEAMDRAGVRRLVFITSLGIYHELPEPFETWNDAMIGDALRVYRTAADVIETAGLDHTIIRPAWLTDADEIDYEITQRDEQFKGTEVSRKSVAAVVTEAVGDPGRFARTNIGLGKPGTDGPKPAFM</sequence>
<dbReference type="PANTHER" id="PTHR15020">
    <property type="entry name" value="FLAVIN REDUCTASE-RELATED"/>
    <property type="match status" value="1"/>
</dbReference>
<organism evidence="2 3">
    <name type="scientific">Nonomuraea typhae</name>
    <dbReference type="NCBI Taxonomy" id="2603600"/>
    <lineage>
        <taxon>Bacteria</taxon>
        <taxon>Bacillati</taxon>
        <taxon>Actinomycetota</taxon>
        <taxon>Actinomycetes</taxon>
        <taxon>Streptosporangiales</taxon>
        <taxon>Streptosporangiaceae</taxon>
        <taxon>Nonomuraea</taxon>
    </lineage>
</organism>
<keyword evidence="3" id="KW-1185">Reference proteome</keyword>
<name>A0ABW7Z499_9ACTN</name>
<evidence type="ECO:0000313" key="3">
    <source>
        <dbReference type="Proteomes" id="UP001612741"/>
    </source>
</evidence>
<evidence type="ECO:0000313" key="2">
    <source>
        <dbReference type="EMBL" id="MFI6502980.1"/>
    </source>
</evidence>
<evidence type="ECO:0000259" key="1">
    <source>
        <dbReference type="Pfam" id="PF13460"/>
    </source>
</evidence>
<proteinExistence type="predicted"/>